<accession>A0A5C3L9J1</accession>
<dbReference type="EMBL" id="ML210193">
    <property type="protein sequence ID" value="TFK24908.1"/>
    <property type="molecule type" value="Genomic_DNA"/>
</dbReference>
<dbReference type="GO" id="GO:0005525">
    <property type="term" value="F:GTP binding"/>
    <property type="evidence" value="ECO:0007669"/>
    <property type="project" value="InterPro"/>
</dbReference>
<name>A0A5C3L9J1_COPMA</name>
<feature type="domain" description="G" evidence="1">
    <location>
        <begin position="13"/>
        <end position="106"/>
    </location>
</feature>
<dbReference type="STRING" id="230819.A0A5C3L9J1"/>
<dbReference type="InterPro" id="IPR006073">
    <property type="entry name" value="GTP-bd"/>
</dbReference>
<evidence type="ECO:0000259" key="1">
    <source>
        <dbReference type="Pfam" id="PF01926"/>
    </source>
</evidence>
<dbReference type="Pfam" id="PF01926">
    <property type="entry name" value="MMR_HSR1"/>
    <property type="match status" value="1"/>
</dbReference>
<evidence type="ECO:0000313" key="2">
    <source>
        <dbReference type="EMBL" id="TFK24908.1"/>
    </source>
</evidence>
<reference evidence="2 3" key="1">
    <citation type="journal article" date="2019" name="Nat. Ecol. Evol.">
        <title>Megaphylogeny resolves global patterns of mushroom evolution.</title>
        <authorList>
            <person name="Varga T."/>
            <person name="Krizsan K."/>
            <person name="Foldi C."/>
            <person name="Dima B."/>
            <person name="Sanchez-Garcia M."/>
            <person name="Sanchez-Ramirez S."/>
            <person name="Szollosi G.J."/>
            <person name="Szarkandi J.G."/>
            <person name="Papp V."/>
            <person name="Albert L."/>
            <person name="Andreopoulos W."/>
            <person name="Angelini C."/>
            <person name="Antonin V."/>
            <person name="Barry K.W."/>
            <person name="Bougher N.L."/>
            <person name="Buchanan P."/>
            <person name="Buyck B."/>
            <person name="Bense V."/>
            <person name="Catcheside P."/>
            <person name="Chovatia M."/>
            <person name="Cooper J."/>
            <person name="Damon W."/>
            <person name="Desjardin D."/>
            <person name="Finy P."/>
            <person name="Geml J."/>
            <person name="Haridas S."/>
            <person name="Hughes K."/>
            <person name="Justo A."/>
            <person name="Karasinski D."/>
            <person name="Kautmanova I."/>
            <person name="Kiss B."/>
            <person name="Kocsube S."/>
            <person name="Kotiranta H."/>
            <person name="LaButti K.M."/>
            <person name="Lechner B.E."/>
            <person name="Liimatainen K."/>
            <person name="Lipzen A."/>
            <person name="Lukacs Z."/>
            <person name="Mihaltcheva S."/>
            <person name="Morgado L.N."/>
            <person name="Niskanen T."/>
            <person name="Noordeloos M.E."/>
            <person name="Ohm R.A."/>
            <person name="Ortiz-Santana B."/>
            <person name="Ovrebo C."/>
            <person name="Racz N."/>
            <person name="Riley R."/>
            <person name="Savchenko A."/>
            <person name="Shiryaev A."/>
            <person name="Soop K."/>
            <person name="Spirin V."/>
            <person name="Szebenyi C."/>
            <person name="Tomsovsky M."/>
            <person name="Tulloss R.E."/>
            <person name="Uehling J."/>
            <person name="Grigoriev I.V."/>
            <person name="Vagvolgyi C."/>
            <person name="Papp T."/>
            <person name="Martin F.M."/>
            <person name="Miettinen O."/>
            <person name="Hibbett D.S."/>
            <person name="Nagy L.G."/>
        </authorList>
    </citation>
    <scope>NUCLEOTIDE SEQUENCE [LARGE SCALE GENOMIC DNA]</scope>
    <source>
        <strain evidence="2 3">CBS 121175</strain>
    </source>
</reference>
<gene>
    <name evidence="2" type="ORF">FA15DRAFT_669107</name>
</gene>
<protein>
    <recommendedName>
        <fullName evidence="1">G domain-containing protein</fullName>
    </recommendedName>
</protein>
<dbReference type="InterPro" id="IPR027417">
    <property type="entry name" value="P-loop_NTPase"/>
</dbReference>
<dbReference type="Gene3D" id="3.40.50.300">
    <property type="entry name" value="P-loop containing nucleotide triphosphate hydrolases"/>
    <property type="match status" value="1"/>
</dbReference>
<dbReference type="OrthoDB" id="8954335at2759"/>
<dbReference type="SUPFAM" id="SSF52540">
    <property type="entry name" value="P-loop containing nucleoside triphosphate hydrolases"/>
    <property type="match status" value="1"/>
</dbReference>
<dbReference type="Proteomes" id="UP000307440">
    <property type="component" value="Unassembled WGS sequence"/>
</dbReference>
<organism evidence="2 3">
    <name type="scientific">Coprinopsis marcescibilis</name>
    <name type="common">Agaric fungus</name>
    <name type="synonym">Psathyrella marcescibilis</name>
    <dbReference type="NCBI Taxonomy" id="230819"/>
    <lineage>
        <taxon>Eukaryota</taxon>
        <taxon>Fungi</taxon>
        <taxon>Dikarya</taxon>
        <taxon>Basidiomycota</taxon>
        <taxon>Agaricomycotina</taxon>
        <taxon>Agaricomycetes</taxon>
        <taxon>Agaricomycetidae</taxon>
        <taxon>Agaricales</taxon>
        <taxon>Agaricineae</taxon>
        <taxon>Psathyrellaceae</taxon>
        <taxon>Coprinopsis</taxon>
    </lineage>
</organism>
<evidence type="ECO:0000313" key="3">
    <source>
        <dbReference type="Proteomes" id="UP000307440"/>
    </source>
</evidence>
<proteinExistence type="predicted"/>
<dbReference type="AlphaFoldDB" id="A0A5C3L9J1"/>
<keyword evidence="3" id="KW-1185">Reference proteome</keyword>
<sequence length="265" mass="29588">MGTPDLNSRDSIILVFGRTGSGKSTFINNVIDPEHEVAPTDPGFDSCTEQVGSYLVPLEHPFYQHVPKSMRSGRLFLVDTPGFDAFQGNASRAFEEVCKMLISVNDKGAQVGGMVYLCRCFPSKVGGEHLADLRVFREICGTAFLQKAVLCVTGSNLCNRKEVIENRLTGLRDKYWASLIEGGAQMKLLENTPDSANEVLITFAQSAFRRDHLPALLEQLKHDHNPQSTIPGKIIRRNWIRQLTGKTLDYMRKLLGLNRMFVKSV</sequence>